<feature type="domain" description="EcxA zinc-binding" evidence="2">
    <location>
        <begin position="407"/>
        <end position="716"/>
    </location>
</feature>
<feature type="domain" description="DUF5117" evidence="3">
    <location>
        <begin position="92"/>
        <end position="280"/>
    </location>
</feature>
<comment type="caution">
    <text evidence="4">The sequence shown here is derived from an EMBL/GenBank/DDBJ whole genome shotgun (WGS) entry which is preliminary data.</text>
</comment>
<dbReference type="Gene3D" id="3.40.390.10">
    <property type="entry name" value="Collagenase (Catalytic Domain)"/>
    <property type="match status" value="1"/>
</dbReference>
<dbReference type="Pfam" id="PF17148">
    <property type="entry name" value="DUF5117"/>
    <property type="match status" value="1"/>
</dbReference>
<feature type="chain" id="PRO_5012946788" evidence="1">
    <location>
        <begin position="27"/>
        <end position="816"/>
    </location>
</feature>
<dbReference type="InterPro" id="IPR024079">
    <property type="entry name" value="MetalloPept_cat_dom_sf"/>
</dbReference>
<evidence type="ECO:0000313" key="5">
    <source>
        <dbReference type="Proteomes" id="UP000218327"/>
    </source>
</evidence>
<dbReference type="PANTHER" id="PTHR38478:SF1">
    <property type="entry name" value="ZINC DEPENDENT METALLOPROTEASE DOMAIN LIPOPROTEIN"/>
    <property type="match status" value="1"/>
</dbReference>
<dbReference type="CDD" id="cd04276">
    <property type="entry name" value="ZnMc_MMP_like_2"/>
    <property type="match status" value="1"/>
</dbReference>
<protein>
    <submittedName>
        <fullName evidence="4">Peptidase</fullName>
    </submittedName>
</protein>
<proteinExistence type="predicted"/>
<dbReference type="AlphaFoldDB" id="A0A2A5AEK8"/>
<dbReference type="EMBL" id="NVVJ01000108">
    <property type="protein sequence ID" value="PCJ17286.1"/>
    <property type="molecule type" value="Genomic_DNA"/>
</dbReference>
<dbReference type="Proteomes" id="UP000218327">
    <property type="component" value="Unassembled WGS sequence"/>
</dbReference>
<dbReference type="PANTHER" id="PTHR38478">
    <property type="entry name" value="PEPTIDASE M1A AND M12B"/>
    <property type="match status" value="1"/>
</dbReference>
<dbReference type="InterPro" id="IPR033413">
    <property type="entry name" value="DUF5117"/>
</dbReference>
<evidence type="ECO:0000256" key="1">
    <source>
        <dbReference type="SAM" id="SignalP"/>
    </source>
</evidence>
<dbReference type="Pfam" id="PF16313">
    <property type="entry name" value="DUF4953"/>
    <property type="match status" value="1"/>
</dbReference>
<evidence type="ECO:0000259" key="3">
    <source>
        <dbReference type="Pfam" id="PF17148"/>
    </source>
</evidence>
<dbReference type="InterPro" id="IPR034032">
    <property type="entry name" value="Zn_MMP-like_bac"/>
</dbReference>
<organism evidence="4 5">
    <name type="scientific">SAR86 cluster bacterium</name>
    <dbReference type="NCBI Taxonomy" id="2030880"/>
    <lineage>
        <taxon>Bacteria</taxon>
        <taxon>Pseudomonadati</taxon>
        <taxon>Pseudomonadota</taxon>
        <taxon>Gammaproteobacteria</taxon>
        <taxon>SAR86 cluster</taxon>
    </lineage>
</organism>
<reference evidence="5" key="1">
    <citation type="submission" date="2017-08" db="EMBL/GenBank/DDBJ databases">
        <title>A dynamic microbial community with high functional redundancy inhabits the cold, oxic subseafloor aquifer.</title>
        <authorList>
            <person name="Tully B.J."/>
            <person name="Wheat C.G."/>
            <person name="Glazer B.T."/>
            <person name="Huber J.A."/>
        </authorList>
    </citation>
    <scope>NUCLEOTIDE SEQUENCE [LARGE SCALE GENOMIC DNA]</scope>
</reference>
<dbReference type="SUPFAM" id="SSF55486">
    <property type="entry name" value="Metalloproteases ('zincins'), catalytic domain"/>
    <property type="match status" value="1"/>
</dbReference>
<evidence type="ECO:0000259" key="2">
    <source>
        <dbReference type="Pfam" id="PF16313"/>
    </source>
</evidence>
<keyword evidence="1" id="KW-0732">Signal</keyword>
<accession>A0A2A5AEK8</accession>
<dbReference type="GO" id="GO:0008237">
    <property type="term" value="F:metallopeptidase activity"/>
    <property type="evidence" value="ECO:0007669"/>
    <property type="project" value="InterPro"/>
</dbReference>
<feature type="signal peptide" evidence="1">
    <location>
        <begin position="1"/>
        <end position="26"/>
    </location>
</feature>
<name>A0A2A5AEK8_9GAMM</name>
<evidence type="ECO:0000313" key="4">
    <source>
        <dbReference type="EMBL" id="PCJ17286.1"/>
    </source>
</evidence>
<sequence length="816" mass="91056">MKLTSTILTTLLVTLLGLSYIGNAGAAEEIQSIEEATDGAQFFDGYFNFYYQPANGSILVEINEFDTEFLYANSLATGIGSNDIGLDRGQINAGRIVKFERHGNKVFLKQLNLQYRAQSDNELERLAVEEAFAESILWGFTVAAESDDRVLIDVTEFFLSDVHGIVNTLSARDQGNYSLDQSRSAIYLPRTKNFPLNSEFEAQLTFTSARGGSLVRTVTPSADAITVRLHHSFVQLPDDNYTPRIFHPQSGYWARSFEDYAAPIDEDITQRYISRHRLQKQNPNAASSAAIEPIIYYLDPGVPEPIRSALLDGARWWNGAFEAIGFENGFQVELLPADADPMDIRYNVIQWVHRSTRGWSYGASLTDPRTGEIIKGKVTLGSLRVRQDYRIAQSLIGLAMEGANESIQQLALSRIRQLAAHEVGHTLGIAHNFAASINQRASVMDYPHPLIDINDNGVLNAINAYDIGLGQWDYQVIKYGYSTYGNSNEESAGLANTLEENQDAGLLYISDADSRAPGSAHPLSHMWDNGASPTDELAHLLDVRQNAMNRFGAANLNPGQPYAELEEVLVPLYLLHRYQIEAVHKIIGGTYYDYSVYDGNPDNQSPKVVAVPAEDQWQALDALLATLEPDVLVIPQSILQMIPPKPIGYSRNRESFPLRTSLGIDYAAIAETAADHTLKGILQHERLTRISNLNGTDPSLPAIHEILDRLLERVYYTPHSRDPQSASIQRVVNHVLLYRMMSLVRNDKIDNRVKSQINYALHNLQDWLTQILLQERDSLWNANYQLALDEINNWFNRGAQASLLTAPLPMPPGAPI</sequence>
<dbReference type="InterPro" id="IPR032534">
    <property type="entry name" value="EcxA_zinc-bd"/>
</dbReference>
<gene>
    <name evidence="4" type="ORF">COA96_17840</name>
</gene>